<keyword evidence="3" id="KW-1185">Reference proteome</keyword>
<dbReference type="AlphaFoldDB" id="A0AAF0URC4"/>
<evidence type="ECO:0000256" key="1">
    <source>
        <dbReference type="SAM" id="Phobius"/>
    </source>
</evidence>
<reference evidence="2" key="1">
    <citation type="submission" date="2023-08" db="EMBL/GenBank/DDBJ databases">
        <title>A de novo genome assembly of Solanum verrucosum Schlechtendal, a Mexican diploid species geographically isolated from the other diploid A-genome species in potato relatives.</title>
        <authorList>
            <person name="Hosaka K."/>
        </authorList>
    </citation>
    <scope>NUCLEOTIDE SEQUENCE</scope>
    <source>
        <tissue evidence="2">Young leaves</tissue>
    </source>
</reference>
<evidence type="ECO:0000313" key="3">
    <source>
        <dbReference type="Proteomes" id="UP001234989"/>
    </source>
</evidence>
<sequence length="106" mass="12176">MMERKIAMFGGDRFSSFFKNQADSMLFKEKMGMGVSTLSRHDMDHISETSFRHRAVEPNISTLNQSPKVEILEVQPPSLSKILLVRVLVLLFIVFINSKIVDFQSR</sequence>
<organism evidence="2 3">
    <name type="scientific">Solanum verrucosum</name>
    <dbReference type="NCBI Taxonomy" id="315347"/>
    <lineage>
        <taxon>Eukaryota</taxon>
        <taxon>Viridiplantae</taxon>
        <taxon>Streptophyta</taxon>
        <taxon>Embryophyta</taxon>
        <taxon>Tracheophyta</taxon>
        <taxon>Spermatophyta</taxon>
        <taxon>Magnoliopsida</taxon>
        <taxon>eudicotyledons</taxon>
        <taxon>Gunneridae</taxon>
        <taxon>Pentapetalae</taxon>
        <taxon>asterids</taxon>
        <taxon>lamiids</taxon>
        <taxon>Solanales</taxon>
        <taxon>Solanaceae</taxon>
        <taxon>Solanoideae</taxon>
        <taxon>Solaneae</taxon>
        <taxon>Solanum</taxon>
    </lineage>
</organism>
<name>A0AAF0URC4_SOLVR</name>
<dbReference type="EMBL" id="CP133621">
    <property type="protein sequence ID" value="WMV51112.1"/>
    <property type="molecule type" value="Genomic_DNA"/>
</dbReference>
<gene>
    <name evidence="2" type="ORF">MTR67_044497</name>
</gene>
<accession>A0AAF0URC4</accession>
<keyword evidence="1" id="KW-0472">Membrane</keyword>
<proteinExistence type="predicted"/>
<keyword evidence="1" id="KW-0812">Transmembrane</keyword>
<dbReference type="Proteomes" id="UP001234989">
    <property type="component" value="Chromosome 10"/>
</dbReference>
<keyword evidence="1" id="KW-1133">Transmembrane helix</keyword>
<evidence type="ECO:0000313" key="2">
    <source>
        <dbReference type="EMBL" id="WMV51112.1"/>
    </source>
</evidence>
<protein>
    <submittedName>
        <fullName evidence="2">Uncharacterized protein</fullName>
    </submittedName>
</protein>
<feature type="transmembrane region" description="Helical" evidence="1">
    <location>
        <begin position="83"/>
        <end position="101"/>
    </location>
</feature>